<dbReference type="EMBL" id="AKHW03003201">
    <property type="protein sequence ID" value="KYO35381.1"/>
    <property type="molecule type" value="Genomic_DNA"/>
</dbReference>
<dbReference type="Pfam" id="PF01546">
    <property type="entry name" value="Peptidase_M20"/>
    <property type="match status" value="1"/>
</dbReference>
<dbReference type="SUPFAM" id="SSF53187">
    <property type="entry name" value="Zn-dependent exopeptidases"/>
    <property type="match status" value="1"/>
</dbReference>
<proteinExistence type="predicted"/>
<dbReference type="GO" id="GO:0006508">
    <property type="term" value="P:proteolysis"/>
    <property type="evidence" value="ECO:0007669"/>
    <property type="project" value="UniProtKB-KW"/>
</dbReference>
<evidence type="ECO:0000313" key="4">
    <source>
        <dbReference type="EMBL" id="KYO35381.1"/>
    </source>
</evidence>
<evidence type="ECO:0000256" key="1">
    <source>
        <dbReference type="ARBA" id="ARBA00022670"/>
    </source>
</evidence>
<sequence>METLIGKPVDSAEVKEVFRLVSLQPLLGSTNETILEAVLLHSHGSLYGRGTSDDKGQVLAVLNAIEALQAWKKSKPGITYGTRGNSYFFLEMRCASRDLHSGGFGGIIQEAMNDLIFLLNSLVDSAGQILIPGIYEAVAPLTEKKKKLYEGNEYDLDQIKAKYGIKHFLYTTKEELLLRRSRYPSLSIHGITGAFSAPGTKTVIPAKVIGKFSIRQVPNMKPSVVEKQVTDYLTKKFAEQKSSNSVKITHVRGAKPWLSDINNPQFLAARKAIKRVFGKEPDMIRVGGTIPVVTYFEELTGKSIMLLGIFGPDDATHGQDEKISRYNFIEGTKLYAAFLHELATL</sequence>
<keyword evidence="3" id="KW-0378">Hydrolase</keyword>
<dbReference type="Gene3D" id="3.30.70.360">
    <property type="match status" value="1"/>
</dbReference>
<dbReference type="PANTHER" id="PTHR43270:SF16">
    <property type="entry name" value="BETA-ALA-HIS DIPEPTIDASE-LIKE"/>
    <property type="match status" value="1"/>
</dbReference>
<dbReference type="InterPro" id="IPR051458">
    <property type="entry name" value="Cyt/Met_Dipeptidase"/>
</dbReference>
<accession>A0A151NF11</accession>
<dbReference type="AlphaFoldDB" id="A0A151NF11"/>
<dbReference type="Proteomes" id="UP000050525">
    <property type="component" value="Unassembled WGS sequence"/>
</dbReference>
<dbReference type="GO" id="GO:0016805">
    <property type="term" value="F:dipeptidase activity"/>
    <property type="evidence" value="ECO:0007669"/>
    <property type="project" value="TreeGrafter"/>
</dbReference>
<name>A0A151NF11_ALLMI</name>
<evidence type="ECO:0000256" key="2">
    <source>
        <dbReference type="ARBA" id="ARBA00022723"/>
    </source>
</evidence>
<keyword evidence="1" id="KW-0645">Protease</keyword>
<keyword evidence="5" id="KW-1185">Reference proteome</keyword>
<gene>
    <name evidence="4" type="ORF">Y1Q_0007968</name>
</gene>
<reference evidence="4 5" key="1">
    <citation type="journal article" date="2012" name="Genome Biol.">
        <title>Sequencing three crocodilian genomes to illuminate the evolution of archosaurs and amniotes.</title>
        <authorList>
            <person name="St John J.A."/>
            <person name="Braun E.L."/>
            <person name="Isberg S.R."/>
            <person name="Miles L.G."/>
            <person name="Chong A.Y."/>
            <person name="Gongora J."/>
            <person name="Dalzell P."/>
            <person name="Moran C."/>
            <person name="Bed'hom B."/>
            <person name="Abzhanov A."/>
            <person name="Burgess S.C."/>
            <person name="Cooksey A.M."/>
            <person name="Castoe T.A."/>
            <person name="Crawford N.G."/>
            <person name="Densmore L.D."/>
            <person name="Drew J.C."/>
            <person name="Edwards S.V."/>
            <person name="Faircloth B.C."/>
            <person name="Fujita M.K."/>
            <person name="Greenwold M.J."/>
            <person name="Hoffmann F.G."/>
            <person name="Howard J.M."/>
            <person name="Iguchi T."/>
            <person name="Janes D.E."/>
            <person name="Khan S.Y."/>
            <person name="Kohno S."/>
            <person name="de Koning A.J."/>
            <person name="Lance S.L."/>
            <person name="McCarthy F.M."/>
            <person name="McCormack J.E."/>
            <person name="Merchant M.E."/>
            <person name="Peterson D.G."/>
            <person name="Pollock D.D."/>
            <person name="Pourmand N."/>
            <person name="Raney B.J."/>
            <person name="Roessler K.A."/>
            <person name="Sanford J.R."/>
            <person name="Sawyer R.H."/>
            <person name="Schmidt C.J."/>
            <person name="Triplett E.W."/>
            <person name="Tuberville T.D."/>
            <person name="Venegas-Anaya M."/>
            <person name="Howard J.T."/>
            <person name="Jarvis E.D."/>
            <person name="Guillette L.J.Jr."/>
            <person name="Glenn T.C."/>
            <person name="Green R.E."/>
            <person name="Ray D.A."/>
        </authorList>
    </citation>
    <scope>NUCLEOTIDE SEQUENCE [LARGE SCALE GENOMIC DNA]</scope>
    <source>
        <strain evidence="4">KSC_2009_1</strain>
    </source>
</reference>
<evidence type="ECO:0000313" key="5">
    <source>
        <dbReference type="Proteomes" id="UP000050525"/>
    </source>
</evidence>
<comment type="caution">
    <text evidence="4">The sequence shown here is derived from an EMBL/GenBank/DDBJ whole genome shotgun (WGS) entry which is preliminary data.</text>
</comment>
<dbReference type="Gene3D" id="3.40.630.10">
    <property type="entry name" value="Zn peptidases"/>
    <property type="match status" value="1"/>
</dbReference>
<protein>
    <submittedName>
        <fullName evidence="4">Uncharacterized protein</fullName>
    </submittedName>
</protein>
<dbReference type="InterPro" id="IPR002933">
    <property type="entry name" value="Peptidase_M20"/>
</dbReference>
<dbReference type="GO" id="GO:0005829">
    <property type="term" value="C:cytosol"/>
    <property type="evidence" value="ECO:0007669"/>
    <property type="project" value="TreeGrafter"/>
</dbReference>
<dbReference type="GO" id="GO:0046872">
    <property type="term" value="F:metal ion binding"/>
    <property type="evidence" value="ECO:0007669"/>
    <property type="project" value="UniProtKB-KW"/>
</dbReference>
<dbReference type="PANTHER" id="PTHR43270">
    <property type="entry name" value="BETA-ALA-HIS DIPEPTIDASE"/>
    <property type="match status" value="1"/>
</dbReference>
<keyword evidence="2" id="KW-0479">Metal-binding</keyword>
<organism evidence="4 5">
    <name type="scientific">Alligator mississippiensis</name>
    <name type="common">American alligator</name>
    <dbReference type="NCBI Taxonomy" id="8496"/>
    <lineage>
        <taxon>Eukaryota</taxon>
        <taxon>Metazoa</taxon>
        <taxon>Chordata</taxon>
        <taxon>Craniata</taxon>
        <taxon>Vertebrata</taxon>
        <taxon>Euteleostomi</taxon>
        <taxon>Archelosauria</taxon>
        <taxon>Archosauria</taxon>
        <taxon>Crocodylia</taxon>
        <taxon>Alligatoridae</taxon>
        <taxon>Alligatorinae</taxon>
        <taxon>Alligator</taxon>
    </lineage>
</organism>
<evidence type="ECO:0000256" key="3">
    <source>
        <dbReference type="ARBA" id="ARBA00022801"/>
    </source>
</evidence>